<feature type="region of interest" description="Disordered" evidence="8">
    <location>
        <begin position="682"/>
        <end position="721"/>
    </location>
</feature>
<evidence type="ECO:0000313" key="10">
    <source>
        <dbReference type="EMBL" id="KAH0550948.1"/>
    </source>
</evidence>
<dbReference type="Pfam" id="PF00443">
    <property type="entry name" value="UCH"/>
    <property type="match status" value="1"/>
</dbReference>
<comment type="similarity">
    <text evidence="2">Belongs to the peptidase C19 family.</text>
</comment>
<dbReference type="SUPFAM" id="SSF54001">
    <property type="entry name" value="Cysteine proteinases"/>
    <property type="match status" value="1"/>
</dbReference>
<feature type="domain" description="USP" evidence="9">
    <location>
        <begin position="125"/>
        <end position="599"/>
    </location>
</feature>
<feature type="compositionally biased region" description="Polar residues" evidence="8">
    <location>
        <begin position="1"/>
        <end position="13"/>
    </location>
</feature>
<dbReference type="PANTHER" id="PTHR24006">
    <property type="entry name" value="UBIQUITIN CARBOXYL-TERMINAL HYDROLASE"/>
    <property type="match status" value="1"/>
</dbReference>
<dbReference type="InterPro" id="IPR038765">
    <property type="entry name" value="Papain-like_cys_pep_sf"/>
</dbReference>
<dbReference type="EMBL" id="JAGHQM010002333">
    <property type="protein sequence ID" value="KAH0550948.1"/>
    <property type="molecule type" value="Genomic_DNA"/>
</dbReference>
<dbReference type="Proteomes" id="UP000750711">
    <property type="component" value="Unassembled WGS sequence"/>
</dbReference>
<organism evidence="10 11">
    <name type="scientific">Trichoglossum hirsutum</name>
    <dbReference type="NCBI Taxonomy" id="265104"/>
    <lineage>
        <taxon>Eukaryota</taxon>
        <taxon>Fungi</taxon>
        <taxon>Dikarya</taxon>
        <taxon>Ascomycota</taxon>
        <taxon>Pezizomycotina</taxon>
        <taxon>Geoglossomycetes</taxon>
        <taxon>Geoglossales</taxon>
        <taxon>Geoglossaceae</taxon>
        <taxon>Trichoglossum</taxon>
    </lineage>
</organism>
<feature type="compositionally biased region" description="Basic and acidic residues" evidence="8">
    <location>
        <begin position="289"/>
        <end position="298"/>
    </location>
</feature>
<dbReference type="GO" id="GO:0005829">
    <property type="term" value="C:cytosol"/>
    <property type="evidence" value="ECO:0007669"/>
    <property type="project" value="TreeGrafter"/>
</dbReference>
<feature type="compositionally biased region" description="Pro residues" evidence="8">
    <location>
        <begin position="321"/>
        <end position="336"/>
    </location>
</feature>
<reference evidence="10" key="1">
    <citation type="submission" date="2021-03" db="EMBL/GenBank/DDBJ databases">
        <title>Comparative genomics and phylogenomic investigation of the class Geoglossomycetes provide insights into ecological specialization and systematics.</title>
        <authorList>
            <person name="Melie T."/>
            <person name="Pirro S."/>
            <person name="Miller A.N."/>
            <person name="Quandt A."/>
        </authorList>
    </citation>
    <scope>NUCLEOTIDE SEQUENCE</scope>
    <source>
        <strain evidence="10">CAQ_001_2017</strain>
    </source>
</reference>
<keyword evidence="6" id="KW-0378">Hydrolase</keyword>
<feature type="compositionally biased region" description="Basic and acidic residues" evidence="8">
    <location>
        <begin position="704"/>
        <end position="721"/>
    </location>
</feature>
<keyword evidence="4" id="KW-0645">Protease</keyword>
<comment type="catalytic activity">
    <reaction evidence="1">
        <text>Thiol-dependent hydrolysis of ester, thioester, amide, peptide and isopeptide bonds formed by the C-terminal Gly of ubiquitin (a 76-residue protein attached to proteins as an intracellular targeting signal).</text>
        <dbReference type="EC" id="3.4.19.12"/>
    </reaction>
</comment>
<feature type="region of interest" description="Disordered" evidence="8">
    <location>
        <begin position="289"/>
        <end position="336"/>
    </location>
</feature>
<keyword evidence="11" id="KW-1185">Reference proteome</keyword>
<feature type="region of interest" description="Disordered" evidence="8">
    <location>
        <begin position="608"/>
        <end position="630"/>
    </location>
</feature>
<evidence type="ECO:0000256" key="6">
    <source>
        <dbReference type="ARBA" id="ARBA00022801"/>
    </source>
</evidence>
<protein>
    <recommendedName>
        <fullName evidence="3">ubiquitinyl hydrolase 1</fullName>
        <ecNumber evidence="3">3.4.19.12</ecNumber>
    </recommendedName>
</protein>
<dbReference type="InterPro" id="IPR001394">
    <property type="entry name" value="Peptidase_C19_UCH"/>
</dbReference>
<feature type="region of interest" description="Disordered" evidence="8">
    <location>
        <begin position="1"/>
        <end position="44"/>
    </location>
</feature>
<comment type="caution">
    <text evidence="10">The sequence shown here is derived from an EMBL/GenBank/DDBJ whole genome shotgun (WGS) entry which is preliminary data.</text>
</comment>
<sequence>MSGSNTKAEGNTESNSKDDSNSKSVGTLKRFLSRREKSTSDSRRSWFFNSDRKKKKELEDERKIQFIIQRLSELGIAGVKEAQVEQALYGRYANGDPERATKLLLVYEDAVDGVIRDAKPTVKLVGAENRAGVTCYIDSLLFAMFARLDTFEPMLYNQFDDEPRRTLSILLRVWVNMLRSGMLITEDITRKLQDALANCGWKEAGRLKQQDTSEAFTFISEKLGLPQLTFKVDIYHTGREEDTADHKFVNEQLLEVAVPSDPGNGQVIPLEIPLENYFNNQVEIKRYLQRRDTKDPEKSQYPYIDSVETMSDGFSSSPMSQYPPSPLPLYSPPVLLPTPRRRAQSITTGTITEEPPPVDYNATDEINPVTSEAGTQSAPSQPPITSRNRAQSIIREVVVEDSGPPEDNGRGLPQSRTRKSSIRKQVDMPAWQFFRLLPWYNTANGPTSDAQVAAHFASKRPTLGICLKRYGVAADGKLTRINTRIDIPLEIRFPHFIQNEKPENDGPLGNFKLVLQSVVCHRGNSLHAGHYIALARVSSPVNGPKINEDRNSTDSRDGEGTNDIWLKFDDLDITERVRPVSIREALDKEMPYLIFYQIQPIDEELPPLYDSGSAGSSMLAPSSEVEDSEHSSLVEDTTAVAQPVTSASEGGHVDAGAISDSYPSTLVNLSKEDSIVATMEVEAPLIGEDPVDDVQARGKKSKKGKEGGKGSERSKGKIPDR</sequence>
<evidence type="ECO:0000259" key="9">
    <source>
        <dbReference type="PROSITE" id="PS50235"/>
    </source>
</evidence>
<evidence type="ECO:0000256" key="3">
    <source>
        <dbReference type="ARBA" id="ARBA00012759"/>
    </source>
</evidence>
<dbReference type="GO" id="GO:0016579">
    <property type="term" value="P:protein deubiquitination"/>
    <property type="evidence" value="ECO:0007669"/>
    <property type="project" value="InterPro"/>
</dbReference>
<feature type="region of interest" description="Disordered" evidence="8">
    <location>
        <begin position="370"/>
        <end position="389"/>
    </location>
</feature>
<feature type="non-terminal residue" evidence="10">
    <location>
        <position position="1"/>
    </location>
</feature>
<feature type="compositionally biased region" description="Basic and acidic residues" evidence="8">
    <location>
        <begin position="33"/>
        <end position="44"/>
    </location>
</feature>
<dbReference type="AlphaFoldDB" id="A0A9P8L6Q8"/>
<feature type="region of interest" description="Disordered" evidence="8">
    <location>
        <begin position="396"/>
        <end position="423"/>
    </location>
</feature>
<keyword evidence="5" id="KW-0833">Ubl conjugation pathway</keyword>
<dbReference type="Gene3D" id="3.90.70.10">
    <property type="entry name" value="Cysteine proteinases"/>
    <property type="match status" value="2"/>
</dbReference>
<dbReference type="EC" id="3.4.19.12" evidence="3"/>
<accession>A0A9P8L6Q8</accession>
<dbReference type="InterPro" id="IPR028889">
    <property type="entry name" value="USP"/>
</dbReference>
<proteinExistence type="inferred from homology"/>
<dbReference type="PROSITE" id="PS50235">
    <property type="entry name" value="USP_3"/>
    <property type="match status" value="1"/>
</dbReference>
<evidence type="ECO:0000256" key="7">
    <source>
        <dbReference type="ARBA" id="ARBA00022807"/>
    </source>
</evidence>
<evidence type="ECO:0000256" key="1">
    <source>
        <dbReference type="ARBA" id="ARBA00000707"/>
    </source>
</evidence>
<name>A0A9P8L6Q8_9PEZI</name>
<gene>
    <name evidence="10" type="ORF">GP486_007687</name>
</gene>
<evidence type="ECO:0000256" key="5">
    <source>
        <dbReference type="ARBA" id="ARBA00022786"/>
    </source>
</evidence>
<dbReference type="InterPro" id="IPR050164">
    <property type="entry name" value="Peptidase_C19"/>
</dbReference>
<dbReference type="GO" id="GO:0005634">
    <property type="term" value="C:nucleus"/>
    <property type="evidence" value="ECO:0007669"/>
    <property type="project" value="UniProtKB-SubCell"/>
</dbReference>
<dbReference type="GO" id="GO:0006508">
    <property type="term" value="P:proteolysis"/>
    <property type="evidence" value="ECO:0007669"/>
    <property type="project" value="UniProtKB-KW"/>
</dbReference>
<dbReference type="PANTHER" id="PTHR24006:SF722">
    <property type="entry name" value="UBIQUITIN CARBOXYL-TERMINAL HYDROLASE 48"/>
    <property type="match status" value="1"/>
</dbReference>
<dbReference type="GO" id="GO:0004843">
    <property type="term" value="F:cysteine-type deubiquitinase activity"/>
    <property type="evidence" value="ECO:0007669"/>
    <property type="project" value="UniProtKB-EC"/>
</dbReference>
<keyword evidence="7" id="KW-0788">Thiol protease</keyword>
<evidence type="ECO:0000256" key="4">
    <source>
        <dbReference type="ARBA" id="ARBA00022670"/>
    </source>
</evidence>
<evidence type="ECO:0000256" key="2">
    <source>
        <dbReference type="ARBA" id="ARBA00009085"/>
    </source>
</evidence>
<evidence type="ECO:0000313" key="11">
    <source>
        <dbReference type="Proteomes" id="UP000750711"/>
    </source>
</evidence>
<evidence type="ECO:0000256" key="8">
    <source>
        <dbReference type="SAM" id="MobiDB-lite"/>
    </source>
</evidence>